<dbReference type="RefSeq" id="WP_251810940.1">
    <property type="nucleotide sequence ID" value="NZ_CP101527.1"/>
</dbReference>
<gene>
    <name evidence="2" type="ORF">NNL22_01115</name>
</gene>
<organism evidence="2 3">
    <name type="scientific">Alkalimarinus sediminis</name>
    <dbReference type="NCBI Taxonomy" id="1632866"/>
    <lineage>
        <taxon>Bacteria</taxon>
        <taxon>Pseudomonadati</taxon>
        <taxon>Pseudomonadota</taxon>
        <taxon>Gammaproteobacteria</taxon>
        <taxon>Alteromonadales</taxon>
        <taxon>Alteromonadaceae</taxon>
        <taxon>Alkalimarinus</taxon>
    </lineage>
</organism>
<dbReference type="AlphaFoldDB" id="A0A9E8HID8"/>
<protein>
    <submittedName>
        <fullName evidence="2">DUF695 domain-containing protein</fullName>
    </submittedName>
</protein>
<dbReference type="Pfam" id="PF05117">
    <property type="entry name" value="DUF695"/>
    <property type="match status" value="1"/>
</dbReference>
<dbReference type="EMBL" id="CP101527">
    <property type="protein sequence ID" value="UZW75238.1"/>
    <property type="molecule type" value="Genomic_DNA"/>
</dbReference>
<evidence type="ECO:0000313" key="3">
    <source>
        <dbReference type="Proteomes" id="UP001164472"/>
    </source>
</evidence>
<dbReference type="Proteomes" id="UP001164472">
    <property type="component" value="Chromosome"/>
</dbReference>
<name>A0A9E8HID8_9ALTE</name>
<dbReference type="InterPro" id="IPR016097">
    <property type="entry name" value="DUF695"/>
</dbReference>
<keyword evidence="3" id="KW-1185">Reference proteome</keyword>
<evidence type="ECO:0000259" key="1">
    <source>
        <dbReference type="Pfam" id="PF05117"/>
    </source>
</evidence>
<proteinExistence type="predicted"/>
<evidence type="ECO:0000313" key="2">
    <source>
        <dbReference type="EMBL" id="UZW75238.1"/>
    </source>
</evidence>
<accession>A0A9E8HID8</accession>
<reference evidence="2" key="1">
    <citation type="submission" date="2022-07" db="EMBL/GenBank/DDBJ databases">
        <title>Alkalimarinus sp. nov., isolated from gut of a Alitta virens.</title>
        <authorList>
            <person name="Yang A.I."/>
            <person name="Shin N.-R."/>
        </authorList>
    </citation>
    <scope>NUCLEOTIDE SEQUENCE</scope>
    <source>
        <strain evidence="2">FA028</strain>
    </source>
</reference>
<sequence>MTNTKFVIPEATYTVIQREDEGAPVYAAVNTSLTSLNKEQRELFSWQLSLILELQTEDDKGLTLPEEAKEIDPFCQQLEADLRKGGNAIPLARITWRKTRELLFRVYNPVQADELIKSIIEAETNPRPFSYGIDPDEEWKLTNIYLKQFSESKS</sequence>
<dbReference type="KEGG" id="asem:NNL22_01115"/>
<feature type="domain" description="DUF695" evidence="1">
    <location>
        <begin position="27"/>
        <end position="141"/>
    </location>
</feature>